<keyword evidence="7" id="KW-0326">Glycosidase</keyword>
<comment type="caution">
    <text evidence="7">The sequence shown here is derived from an EMBL/GenBank/DDBJ whole genome shotgun (WGS) entry which is preliminary data.</text>
</comment>
<dbReference type="PANTHER" id="PTHR46832:SF1">
    <property type="entry name" value="5'-METHYLTHIOADENOSINE_S-ADENOSYLHOMOCYSTEINE NUCLEOSIDASE"/>
    <property type="match status" value="1"/>
</dbReference>
<feature type="domain" description="Nucleoside phosphorylase" evidence="6">
    <location>
        <begin position="2"/>
        <end position="225"/>
    </location>
</feature>
<dbReference type="Proteomes" id="UP000652477">
    <property type="component" value="Unassembled WGS sequence"/>
</dbReference>
<dbReference type="NCBIfam" id="TIGR01704">
    <property type="entry name" value="MTA_SAH-Nsdase"/>
    <property type="match status" value="1"/>
</dbReference>
<dbReference type="GO" id="GO:0019509">
    <property type="term" value="P:L-methionine salvage from methylthioadenosine"/>
    <property type="evidence" value="ECO:0007669"/>
    <property type="project" value="InterPro"/>
</dbReference>
<dbReference type="GO" id="GO:0008782">
    <property type="term" value="F:adenosylhomocysteine nucleosidase activity"/>
    <property type="evidence" value="ECO:0007669"/>
    <property type="project" value="UniProtKB-EC"/>
</dbReference>
<gene>
    <name evidence="7" type="ORF">H8S37_11925</name>
</gene>
<evidence type="ECO:0000256" key="2">
    <source>
        <dbReference type="ARBA" id="ARBA00011974"/>
    </source>
</evidence>
<evidence type="ECO:0000259" key="6">
    <source>
        <dbReference type="Pfam" id="PF01048"/>
    </source>
</evidence>
<dbReference type="SUPFAM" id="SSF53167">
    <property type="entry name" value="Purine and uridine phosphorylases"/>
    <property type="match status" value="1"/>
</dbReference>
<dbReference type="GO" id="GO:0019284">
    <property type="term" value="P:L-methionine salvage from S-adenosylmethionine"/>
    <property type="evidence" value="ECO:0007669"/>
    <property type="project" value="TreeGrafter"/>
</dbReference>
<proteinExistence type="predicted"/>
<organism evidence="7 8">
    <name type="scientific">Mediterraneibacter hominis</name>
    <dbReference type="NCBI Taxonomy" id="2763054"/>
    <lineage>
        <taxon>Bacteria</taxon>
        <taxon>Bacillati</taxon>
        <taxon>Bacillota</taxon>
        <taxon>Clostridia</taxon>
        <taxon>Lachnospirales</taxon>
        <taxon>Lachnospiraceae</taxon>
        <taxon>Mediterraneibacter</taxon>
    </lineage>
</organism>
<name>A0A923RRE8_9FIRM</name>
<dbReference type="Pfam" id="PF01048">
    <property type="entry name" value="PNP_UDP_1"/>
    <property type="match status" value="1"/>
</dbReference>
<evidence type="ECO:0000256" key="1">
    <source>
        <dbReference type="ARBA" id="ARBA00004945"/>
    </source>
</evidence>
<dbReference type="Gene3D" id="3.40.50.1580">
    <property type="entry name" value="Nucleoside phosphorylase domain"/>
    <property type="match status" value="1"/>
</dbReference>
<accession>A0A923RRE8</accession>
<protein>
    <recommendedName>
        <fullName evidence="2">adenosylhomocysteine nucleosidase</fullName>
        <ecNumber evidence="2">3.2.2.9</ecNumber>
    </recommendedName>
</protein>
<evidence type="ECO:0000313" key="8">
    <source>
        <dbReference type="Proteomes" id="UP000652477"/>
    </source>
</evidence>
<dbReference type="InterPro" id="IPR010049">
    <property type="entry name" value="MTA_SAH_Nsdase"/>
</dbReference>
<evidence type="ECO:0000256" key="4">
    <source>
        <dbReference type="ARBA" id="ARBA00022801"/>
    </source>
</evidence>
<keyword evidence="4 7" id="KW-0378">Hydrolase</keyword>
<dbReference type="EC" id="3.2.2.9" evidence="2"/>
<evidence type="ECO:0000313" key="7">
    <source>
        <dbReference type="EMBL" id="MBC5689628.1"/>
    </source>
</evidence>
<dbReference type="GO" id="GO:0005829">
    <property type="term" value="C:cytosol"/>
    <property type="evidence" value="ECO:0007669"/>
    <property type="project" value="TreeGrafter"/>
</dbReference>
<comment type="pathway">
    <text evidence="1">Amino-acid biosynthesis; L-methionine biosynthesis via salvage pathway; S-methyl-5-thio-alpha-D-ribose 1-phosphate from S-methyl-5'-thioadenosine (hydrolase route): step 1/2.</text>
</comment>
<dbReference type="GO" id="GO:0008930">
    <property type="term" value="F:methylthioadenosine nucleosidase activity"/>
    <property type="evidence" value="ECO:0007669"/>
    <property type="project" value="InterPro"/>
</dbReference>
<keyword evidence="5" id="KW-0486">Methionine biosynthesis</keyword>
<dbReference type="InterPro" id="IPR000845">
    <property type="entry name" value="Nucleoside_phosphorylase_d"/>
</dbReference>
<dbReference type="NCBIfam" id="NF004079">
    <property type="entry name" value="PRK05584.1"/>
    <property type="match status" value="1"/>
</dbReference>
<dbReference type="CDD" id="cd09008">
    <property type="entry name" value="MTAN"/>
    <property type="match status" value="1"/>
</dbReference>
<dbReference type="InterPro" id="IPR035994">
    <property type="entry name" value="Nucleoside_phosphorylase_sf"/>
</dbReference>
<dbReference type="EMBL" id="JACOPF010000002">
    <property type="protein sequence ID" value="MBC5689628.1"/>
    <property type="molecule type" value="Genomic_DNA"/>
</dbReference>
<evidence type="ECO:0000256" key="5">
    <source>
        <dbReference type="ARBA" id="ARBA00023167"/>
    </source>
</evidence>
<reference evidence="7" key="1">
    <citation type="submission" date="2020-08" db="EMBL/GenBank/DDBJ databases">
        <title>Genome public.</title>
        <authorList>
            <person name="Liu C."/>
            <person name="Sun Q."/>
        </authorList>
    </citation>
    <scope>NUCLEOTIDE SEQUENCE</scope>
    <source>
        <strain evidence="7">NSJ-55</strain>
    </source>
</reference>
<keyword evidence="3" id="KW-0028">Amino-acid biosynthesis</keyword>
<sequence length="237" mass="26408">MKIGIICASDDELAPFLSAIEHCRTMERAMLKFYKGQIYGVKVVALFSGVCKVNAAIATQLLIDLFDVNIVINAGTAGGMSPKLKIFDTVISTEVCYHDVAQDILTEFHPWLKTVFFKADQELIKISEIAVKETGLKEKVFWGRIVTGESFITDEGRKKINDEFAPLAVDMETASIAHVCYVNNIPFLSVRCITDTAEHSGIENFEENCIKASDIAKEITTAILKKGSEIWESRKKY</sequence>
<dbReference type="GO" id="GO:0009164">
    <property type="term" value="P:nucleoside catabolic process"/>
    <property type="evidence" value="ECO:0007669"/>
    <property type="project" value="InterPro"/>
</dbReference>
<dbReference type="RefSeq" id="WP_186876288.1">
    <property type="nucleotide sequence ID" value="NZ_JACOPF010000002.1"/>
</dbReference>
<evidence type="ECO:0000256" key="3">
    <source>
        <dbReference type="ARBA" id="ARBA00022605"/>
    </source>
</evidence>
<dbReference type="AlphaFoldDB" id="A0A923RRE8"/>
<dbReference type="PANTHER" id="PTHR46832">
    <property type="entry name" value="5'-METHYLTHIOADENOSINE/S-ADENOSYLHOMOCYSTEINE NUCLEOSIDASE"/>
    <property type="match status" value="1"/>
</dbReference>
<keyword evidence="8" id="KW-1185">Reference proteome</keyword>